<feature type="chain" id="PRO_5045071959" description="Reelin domain-containing protein" evidence="1">
    <location>
        <begin position="23"/>
        <end position="115"/>
    </location>
</feature>
<evidence type="ECO:0000259" key="2">
    <source>
        <dbReference type="Pfam" id="PF02014"/>
    </source>
</evidence>
<organism evidence="3 4">
    <name type="scientific">Mya arenaria</name>
    <name type="common">Soft-shell clam</name>
    <dbReference type="NCBI Taxonomy" id="6604"/>
    <lineage>
        <taxon>Eukaryota</taxon>
        <taxon>Metazoa</taxon>
        <taxon>Spiralia</taxon>
        <taxon>Lophotrochozoa</taxon>
        <taxon>Mollusca</taxon>
        <taxon>Bivalvia</taxon>
        <taxon>Autobranchia</taxon>
        <taxon>Heteroconchia</taxon>
        <taxon>Euheterodonta</taxon>
        <taxon>Imparidentia</taxon>
        <taxon>Neoheterodontei</taxon>
        <taxon>Myida</taxon>
        <taxon>Myoidea</taxon>
        <taxon>Myidae</taxon>
        <taxon>Mya</taxon>
    </lineage>
</organism>
<keyword evidence="4" id="KW-1185">Reference proteome</keyword>
<gene>
    <name evidence="3" type="ORF">MAR_008786</name>
</gene>
<dbReference type="CDD" id="cd08544">
    <property type="entry name" value="Reeler"/>
    <property type="match status" value="1"/>
</dbReference>
<evidence type="ECO:0000256" key="1">
    <source>
        <dbReference type="SAM" id="SignalP"/>
    </source>
</evidence>
<feature type="signal peptide" evidence="1">
    <location>
        <begin position="1"/>
        <end position="22"/>
    </location>
</feature>
<reference evidence="3" key="1">
    <citation type="submission" date="2022-11" db="EMBL/GenBank/DDBJ databases">
        <title>Centuries of genome instability and evolution in soft-shell clam transmissible cancer (bioRxiv).</title>
        <authorList>
            <person name="Hart S.F.M."/>
            <person name="Yonemitsu M.A."/>
            <person name="Giersch R.M."/>
            <person name="Beal B.F."/>
            <person name="Arriagada G."/>
            <person name="Davis B.W."/>
            <person name="Ostrander E.A."/>
            <person name="Goff S.P."/>
            <person name="Metzger M.J."/>
        </authorList>
    </citation>
    <scope>NUCLEOTIDE SEQUENCE</scope>
    <source>
        <strain evidence="3">MELC-2E11</strain>
        <tissue evidence="3">Siphon/mantle</tissue>
    </source>
</reference>
<dbReference type="EMBL" id="CP111015">
    <property type="protein sequence ID" value="WAR02228.1"/>
    <property type="molecule type" value="Genomic_DNA"/>
</dbReference>
<dbReference type="InterPro" id="IPR002861">
    <property type="entry name" value="Reeler_dom"/>
</dbReference>
<sequence>MHTAAALAASMLILSCLNMGFSYPNGAPPSSCSSMKPGHVTLAALKGFNFTGFLCQARPDQADNATTGTLYGEYSKTTNNCDGKGSVTHSTRDLKESMVLKWKANSNYTSVTFVV</sequence>
<dbReference type="Proteomes" id="UP001164746">
    <property type="component" value="Chromosome 4"/>
</dbReference>
<protein>
    <recommendedName>
        <fullName evidence="2">Reelin domain-containing protein</fullName>
    </recommendedName>
</protein>
<evidence type="ECO:0000313" key="4">
    <source>
        <dbReference type="Proteomes" id="UP001164746"/>
    </source>
</evidence>
<dbReference type="Pfam" id="PF02014">
    <property type="entry name" value="Reeler"/>
    <property type="match status" value="1"/>
</dbReference>
<proteinExistence type="predicted"/>
<keyword evidence="1" id="KW-0732">Signal</keyword>
<name>A0ABY7E050_MYAAR</name>
<feature type="domain" description="Reelin" evidence="2">
    <location>
        <begin position="36"/>
        <end position="113"/>
    </location>
</feature>
<dbReference type="InterPro" id="IPR042307">
    <property type="entry name" value="Reeler_sf"/>
</dbReference>
<accession>A0ABY7E050</accession>
<dbReference type="Gene3D" id="2.60.40.4060">
    <property type="entry name" value="Reeler domain"/>
    <property type="match status" value="1"/>
</dbReference>
<evidence type="ECO:0000313" key="3">
    <source>
        <dbReference type="EMBL" id="WAR02228.1"/>
    </source>
</evidence>